<protein>
    <recommendedName>
        <fullName evidence="2">PX domain-containing protein</fullName>
    </recommendedName>
</protein>
<keyword evidence="1" id="KW-1133">Transmembrane helix</keyword>
<dbReference type="Gene3D" id="3.30.1520.10">
    <property type="entry name" value="Phox-like domain"/>
    <property type="match status" value="1"/>
</dbReference>
<sequence>MQSEKSRARACNSDVAKFTIVLNLPDIRFAVLTSAFDSLRHLDITLSSATSLVLATYVACVLAWNIVSFALGLLVQAAVFALISCFTFIGFSTLCTPKTIAAHSCFGHTEPNKRAVIAITANPSLPLLSIIPSSKSVPADGAAACTAKVNKVMTSQRHVFTRTDRSRLFVNVLPGDMRRRIDANLGKAKIRVGKAFVHVVSSKVKPCDIYVVRIDCGSQSVEREKHMNPVIMWDVTASFDEFKKLERELKKELKTKKQFSDVKVPHLSSGAVLFKELKLTDDVLNARRARLQTFIDSLRSHPVLSTSGSLRKFCQAY</sequence>
<reference evidence="3 4" key="1">
    <citation type="journal article" date="2021" name="Genome Biol.">
        <title>AFLAP: assembly-free linkage analysis pipeline using k-mers from genome sequencing data.</title>
        <authorList>
            <person name="Fletcher K."/>
            <person name="Zhang L."/>
            <person name="Gil J."/>
            <person name="Han R."/>
            <person name="Cavanaugh K."/>
            <person name="Michelmore R."/>
        </authorList>
    </citation>
    <scope>NUCLEOTIDE SEQUENCE [LARGE SCALE GENOMIC DNA]</scope>
    <source>
        <strain evidence="3 4">SF5</strain>
    </source>
</reference>
<dbReference type="RefSeq" id="XP_067814503.1">
    <property type="nucleotide sequence ID" value="XM_067963116.1"/>
</dbReference>
<dbReference type="SUPFAM" id="SSF64268">
    <property type="entry name" value="PX domain"/>
    <property type="match status" value="1"/>
</dbReference>
<keyword evidence="1" id="KW-0812">Transmembrane</keyword>
<gene>
    <name evidence="3" type="ORF">CCR75_005031</name>
</gene>
<feature type="transmembrane region" description="Helical" evidence="1">
    <location>
        <begin position="44"/>
        <end position="67"/>
    </location>
</feature>
<dbReference type="OrthoDB" id="166301at2759"/>
<dbReference type="KEGG" id="blac:94348787"/>
<evidence type="ECO:0000313" key="4">
    <source>
        <dbReference type="Proteomes" id="UP000294530"/>
    </source>
</evidence>
<dbReference type="InterPro" id="IPR001683">
    <property type="entry name" value="PX_dom"/>
</dbReference>
<comment type="caution">
    <text evidence="3">The sequence shown here is derived from an EMBL/GenBank/DDBJ whole genome shotgun (WGS) entry which is preliminary data.</text>
</comment>
<accession>A0A976FEJ9</accession>
<proteinExistence type="predicted"/>
<dbReference type="AlphaFoldDB" id="A0A976FEJ9"/>
<feature type="domain" description="PX" evidence="2">
    <location>
        <begin position="188"/>
        <end position="317"/>
    </location>
</feature>
<keyword evidence="4" id="KW-1185">Reference proteome</keyword>
<keyword evidence="1" id="KW-0472">Membrane</keyword>
<evidence type="ECO:0000313" key="3">
    <source>
        <dbReference type="EMBL" id="TDH65004.1"/>
    </source>
</evidence>
<evidence type="ECO:0000259" key="2">
    <source>
        <dbReference type="PROSITE" id="PS50195"/>
    </source>
</evidence>
<evidence type="ECO:0000256" key="1">
    <source>
        <dbReference type="SAM" id="Phobius"/>
    </source>
</evidence>
<dbReference type="GeneID" id="94348787"/>
<dbReference type="Proteomes" id="UP000294530">
    <property type="component" value="Unassembled WGS sequence"/>
</dbReference>
<organism evidence="3 4">
    <name type="scientific">Bremia lactucae</name>
    <name type="common">Lettuce downy mildew</name>
    <dbReference type="NCBI Taxonomy" id="4779"/>
    <lineage>
        <taxon>Eukaryota</taxon>
        <taxon>Sar</taxon>
        <taxon>Stramenopiles</taxon>
        <taxon>Oomycota</taxon>
        <taxon>Peronosporomycetes</taxon>
        <taxon>Peronosporales</taxon>
        <taxon>Peronosporaceae</taxon>
        <taxon>Bremia</taxon>
    </lineage>
</organism>
<dbReference type="Pfam" id="PF00787">
    <property type="entry name" value="PX"/>
    <property type="match status" value="1"/>
</dbReference>
<dbReference type="EMBL" id="SHOA02000220">
    <property type="protein sequence ID" value="TDH65004.1"/>
    <property type="molecule type" value="Genomic_DNA"/>
</dbReference>
<dbReference type="CDD" id="cd06093">
    <property type="entry name" value="PX_domain"/>
    <property type="match status" value="1"/>
</dbReference>
<dbReference type="GO" id="GO:0035091">
    <property type="term" value="F:phosphatidylinositol binding"/>
    <property type="evidence" value="ECO:0007669"/>
    <property type="project" value="InterPro"/>
</dbReference>
<dbReference type="InterPro" id="IPR036871">
    <property type="entry name" value="PX_dom_sf"/>
</dbReference>
<name>A0A976FEJ9_BRELC</name>
<dbReference type="PROSITE" id="PS50195">
    <property type="entry name" value="PX"/>
    <property type="match status" value="1"/>
</dbReference>
<feature type="transmembrane region" description="Helical" evidence="1">
    <location>
        <begin position="73"/>
        <end position="94"/>
    </location>
</feature>